<evidence type="ECO:0000259" key="2">
    <source>
        <dbReference type="Pfam" id="PF24784"/>
    </source>
</evidence>
<evidence type="ECO:0000313" key="3">
    <source>
        <dbReference type="EMBL" id="SZX69093.1"/>
    </source>
</evidence>
<dbReference type="PANTHER" id="PTHR34737:SF2">
    <property type="entry name" value="EF-HAND DOMAIN-CONTAINING PROTEIN"/>
    <property type="match status" value="1"/>
</dbReference>
<evidence type="ECO:0000256" key="1">
    <source>
        <dbReference type="SAM" id="SignalP"/>
    </source>
</evidence>
<keyword evidence="1" id="KW-0732">Signal</keyword>
<gene>
    <name evidence="3" type="ORF">BQ4739_LOCUS9394</name>
</gene>
<protein>
    <recommendedName>
        <fullName evidence="2">Temptin Cys/Cys disulfide domain-containing protein</fullName>
    </recommendedName>
</protein>
<reference evidence="3 4" key="1">
    <citation type="submission" date="2016-10" db="EMBL/GenBank/DDBJ databases">
        <authorList>
            <person name="Cai Z."/>
        </authorList>
    </citation>
    <scope>NUCLEOTIDE SEQUENCE [LARGE SCALE GENOMIC DNA]</scope>
</reference>
<dbReference type="Pfam" id="PF24784">
    <property type="entry name" value="Temptin_C"/>
    <property type="match status" value="1"/>
</dbReference>
<dbReference type="STRING" id="3088.A0A383VW56"/>
<dbReference type="Proteomes" id="UP000256970">
    <property type="component" value="Unassembled WGS sequence"/>
</dbReference>
<dbReference type="InterPro" id="IPR055313">
    <property type="entry name" value="Temptin-like"/>
</dbReference>
<sequence>MSSLINVVVILAVVTSGVLVAPAVAYPEYIAELPTLPKHARGVGHVSAEGGGLRNKFGQDFAAAGHTWTKELCQADSDGDGYSNGEELGDPNCTVSVLQPAAAA</sequence>
<organism evidence="3 4">
    <name type="scientific">Tetradesmus obliquus</name>
    <name type="common">Green alga</name>
    <name type="synonym">Acutodesmus obliquus</name>
    <dbReference type="NCBI Taxonomy" id="3088"/>
    <lineage>
        <taxon>Eukaryota</taxon>
        <taxon>Viridiplantae</taxon>
        <taxon>Chlorophyta</taxon>
        <taxon>core chlorophytes</taxon>
        <taxon>Chlorophyceae</taxon>
        <taxon>CS clade</taxon>
        <taxon>Sphaeropleales</taxon>
        <taxon>Scenedesmaceae</taxon>
        <taxon>Tetradesmus</taxon>
    </lineage>
</organism>
<feature type="domain" description="Temptin Cys/Cys disulfide" evidence="2">
    <location>
        <begin position="37"/>
        <end position="97"/>
    </location>
</feature>
<dbReference type="PANTHER" id="PTHR34737">
    <property type="entry name" value="EF-HAND DOMAIN-CONTAINING PROTEIN"/>
    <property type="match status" value="1"/>
</dbReference>
<accession>A0A383VW56</accession>
<evidence type="ECO:0000313" key="4">
    <source>
        <dbReference type="Proteomes" id="UP000256970"/>
    </source>
</evidence>
<feature type="chain" id="PRO_5016615698" description="Temptin Cys/Cys disulfide domain-containing protein" evidence="1">
    <location>
        <begin position="26"/>
        <end position="104"/>
    </location>
</feature>
<dbReference type="InterPro" id="IPR057626">
    <property type="entry name" value="S-S_Temptin"/>
</dbReference>
<feature type="signal peptide" evidence="1">
    <location>
        <begin position="1"/>
        <end position="25"/>
    </location>
</feature>
<dbReference type="EMBL" id="FNXT01000904">
    <property type="protein sequence ID" value="SZX69093.1"/>
    <property type="molecule type" value="Genomic_DNA"/>
</dbReference>
<dbReference type="AlphaFoldDB" id="A0A383VW56"/>
<name>A0A383VW56_TETOB</name>
<keyword evidence="4" id="KW-1185">Reference proteome</keyword>
<proteinExistence type="predicted"/>